<protein>
    <submittedName>
        <fullName evidence="1">Uncharacterized protein</fullName>
    </submittedName>
</protein>
<dbReference type="Proteomes" id="UP001150603">
    <property type="component" value="Unassembled WGS sequence"/>
</dbReference>
<accession>A0ACC1J3L1</accession>
<keyword evidence="2" id="KW-1185">Reference proteome</keyword>
<evidence type="ECO:0000313" key="1">
    <source>
        <dbReference type="EMBL" id="KAJ1936148.1"/>
    </source>
</evidence>
<gene>
    <name evidence="1" type="ORF">FBU59_005149</name>
</gene>
<organism evidence="1 2">
    <name type="scientific">Linderina macrospora</name>
    <dbReference type="NCBI Taxonomy" id="4868"/>
    <lineage>
        <taxon>Eukaryota</taxon>
        <taxon>Fungi</taxon>
        <taxon>Fungi incertae sedis</taxon>
        <taxon>Zoopagomycota</taxon>
        <taxon>Kickxellomycotina</taxon>
        <taxon>Kickxellomycetes</taxon>
        <taxon>Kickxellales</taxon>
        <taxon>Kickxellaceae</taxon>
        <taxon>Linderina</taxon>
    </lineage>
</organism>
<feature type="non-terminal residue" evidence="1">
    <location>
        <position position="218"/>
    </location>
</feature>
<reference evidence="1" key="1">
    <citation type="submission" date="2022-07" db="EMBL/GenBank/DDBJ databases">
        <title>Phylogenomic reconstructions and comparative analyses of Kickxellomycotina fungi.</title>
        <authorList>
            <person name="Reynolds N.K."/>
            <person name="Stajich J.E."/>
            <person name="Barry K."/>
            <person name="Grigoriev I.V."/>
            <person name="Crous P."/>
            <person name="Smith M.E."/>
        </authorList>
    </citation>
    <scope>NUCLEOTIDE SEQUENCE</scope>
    <source>
        <strain evidence="1">NRRL 5244</strain>
    </source>
</reference>
<dbReference type="EMBL" id="JANBPW010003982">
    <property type="protein sequence ID" value="KAJ1936148.1"/>
    <property type="molecule type" value="Genomic_DNA"/>
</dbReference>
<comment type="caution">
    <text evidence="1">The sequence shown here is derived from an EMBL/GenBank/DDBJ whole genome shotgun (WGS) entry which is preliminary data.</text>
</comment>
<evidence type="ECO:0000313" key="2">
    <source>
        <dbReference type="Proteomes" id="UP001150603"/>
    </source>
</evidence>
<sequence>MPVQEFTNAAGALERVVLTGPSNSSAEIYLFGATVTSWKSQGKERLYLSSLAKLDGTKAVRGGIPLVFPQFGPGALPQHGFARNTIWEFLSSSDHGASAVARFRLTDSEETRASKWPHKFSIIYTVDLTATTLSTILQFENTGQSEYEFTSLLHTYFRVPDIKDTVVEGLKNVAYADKVLGTESVEQRDQVIVDRNEDRVYRDVPGDVCVKYGGETVR</sequence>
<proteinExistence type="predicted"/>
<name>A0ACC1J3L1_9FUNG</name>